<dbReference type="Proteomes" id="UP000069272">
    <property type="component" value="Chromosome 2R"/>
</dbReference>
<dbReference type="Gene3D" id="3.30.428.10">
    <property type="entry name" value="HIT-like"/>
    <property type="match status" value="1"/>
</dbReference>
<dbReference type="GO" id="GO:0030983">
    <property type="term" value="F:mismatched DNA binding"/>
    <property type="evidence" value="ECO:0007669"/>
    <property type="project" value="TreeGrafter"/>
</dbReference>
<dbReference type="InterPro" id="IPR011146">
    <property type="entry name" value="HIT-like"/>
</dbReference>
<sequence>MIAKSSCHVGSTKLSIAIKDRYPKARFHYLVLPRKDVIDPKILSVHDLTVADILQLEDMFRLGQQLALATGMGLDKFQFGYHIGAHMKPLHMHAISRDFDSPALKRTRHWNIFNEKIFLTHE</sequence>
<dbReference type="AlphaFoldDB" id="A0A182FPR8"/>
<reference evidence="2" key="2">
    <citation type="submission" date="2022-08" db="UniProtKB">
        <authorList>
            <consortium name="EnsemblMetazoa"/>
        </authorList>
    </citation>
    <scope>IDENTIFICATION</scope>
    <source>
        <strain evidence="2">STECLA/ALBI9_A</strain>
    </source>
</reference>
<evidence type="ECO:0000313" key="2">
    <source>
        <dbReference type="EnsemblMetazoa" id="AALB008537-PA"/>
    </source>
</evidence>
<dbReference type="GO" id="GO:0003725">
    <property type="term" value="F:double-stranded RNA binding"/>
    <property type="evidence" value="ECO:0007669"/>
    <property type="project" value="TreeGrafter"/>
</dbReference>
<keyword evidence="3" id="KW-1185">Reference proteome</keyword>
<evidence type="ECO:0000256" key="1">
    <source>
        <dbReference type="PROSITE-ProRule" id="PRU00464"/>
    </source>
</evidence>
<dbReference type="GO" id="GO:1990165">
    <property type="term" value="F:single-strand break-containing DNA binding"/>
    <property type="evidence" value="ECO:0007669"/>
    <property type="project" value="TreeGrafter"/>
</dbReference>
<dbReference type="Pfam" id="PF11969">
    <property type="entry name" value="DcpS_C"/>
    <property type="match status" value="1"/>
</dbReference>
<dbReference type="GO" id="GO:0003697">
    <property type="term" value="F:single-stranded DNA binding"/>
    <property type="evidence" value="ECO:0007669"/>
    <property type="project" value="TreeGrafter"/>
</dbReference>
<dbReference type="InterPro" id="IPR036265">
    <property type="entry name" value="HIT-like_sf"/>
</dbReference>
<dbReference type="PROSITE" id="PS51084">
    <property type="entry name" value="HIT_2"/>
    <property type="match status" value="1"/>
</dbReference>
<reference evidence="2 3" key="1">
    <citation type="journal article" date="2017" name="G3 (Bethesda)">
        <title>The Physical Genome Mapping of Anopheles albimanus Corrected Scaffold Misassemblies and Identified Interarm Rearrangements in Genus Anopheles.</title>
        <authorList>
            <person name="Artemov G.N."/>
            <person name="Peery A.N."/>
            <person name="Jiang X."/>
            <person name="Tu Z."/>
            <person name="Stegniy V.N."/>
            <person name="Sharakhova M.V."/>
            <person name="Sharakhov I.V."/>
        </authorList>
    </citation>
    <scope>NUCLEOTIDE SEQUENCE [LARGE SCALE GENOMIC DNA]</scope>
    <source>
        <strain evidence="2 3">ALBI9_A</strain>
    </source>
</reference>
<protein>
    <submittedName>
        <fullName evidence="2">Uncharacterized protein</fullName>
    </submittedName>
</protein>
<dbReference type="PANTHER" id="PTHR12486">
    <property type="entry name" value="APRATAXIN-RELATED"/>
    <property type="match status" value="1"/>
</dbReference>
<dbReference type="GO" id="GO:0005634">
    <property type="term" value="C:nucleus"/>
    <property type="evidence" value="ECO:0007669"/>
    <property type="project" value="TreeGrafter"/>
</dbReference>
<evidence type="ECO:0000313" key="3">
    <source>
        <dbReference type="Proteomes" id="UP000069272"/>
    </source>
</evidence>
<dbReference type="SUPFAM" id="SSF54197">
    <property type="entry name" value="HIT-like"/>
    <property type="match status" value="1"/>
</dbReference>
<name>A0A182FPR8_ANOAL</name>
<dbReference type="VEuPathDB" id="VectorBase:AALB008537"/>
<comment type="caution">
    <text evidence="1">Lacks conserved residue(s) required for the propagation of feature annotation.</text>
</comment>
<dbReference type="GO" id="GO:0000012">
    <property type="term" value="P:single strand break repair"/>
    <property type="evidence" value="ECO:0007669"/>
    <property type="project" value="TreeGrafter"/>
</dbReference>
<accession>A0A182FPR8</accession>
<dbReference type="EnsemblMetazoa" id="AALB008537-RA">
    <property type="protein sequence ID" value="AALB008537-PA"/>
    <property type="gene ID" value="AALB008537"/>
</dbReference>
<dbReference type="PANTHER" id="PTHR12486:SF4">
    <property type="entry name" value="APRATAXIN"/>
    <property type="match status" value="1"/>
</dbReference>
<dbReference type="GO" id="GO:0033699">
    <property type="term" value="F:DNA 5'-adenosine monophosphate hydrolase activity"/>
    <property type="evidence" value="ECO:0007669"/>
    <property type="project" value="TreeGrafter"/>
</dbReference>
<proteinExistence type="predicted"/>
<organism evidence="2 3">
    <name type="scientific">Anopheles albimanus</name>
    <name type="common">New world malaria mosquito</name>
    <dbReference type="NCBI Taxonomy" id="7167"/>
    <lineage>
        <taxon>Eukaryota</taxon>
        <taxon>Metazoa</taxon>
        <taxon>Ecdysozoa</taxon>
        <taxon>Arthropoda</taxon>
        <taxon>Hexapoda</taxon>
        <taxon>Insecta</taxon>
        <taxon>Pterygota</taxon>
        <taxon>Neoptera</taxon>
        <taxon>Endopterygota</taxon>
        <taxon>Diptera</taxon>
        <taxon>Nematocera</taxon>
        <taxon>Culicoidea</taxon>
        <taxon>Culicidae</taxon>
        <taxon>Anophelinae</taxon>
        <taxon>Anopheles</taxon>
    </lineage>
</organism>
<dbReference type="VEuPathDB" id="VectorBase:AALB20_033926"/>
<dbReference type="STRING" id="7167.A0A182FPR8"/>